<evidence type="ECO:0000256" key="2">
    <source>
        <dbReference type="ARBA" id="ARBA00022942"/>
    </source>
</evidence>
<dbReference type="Pfam" id="PF13646">
    <property type="entry name" value="HEAT_2"/>
    <property type="match status" value="1"/>
</dbReference>
<evidence type="ECO:0000259" key="4">
    <source>
        <dbReference type="Pfam" id="PF18004"/>
    </source>
</evidence>
<dbReference type="Proteomes" id="UP001165060">
    <property type="component" value="Unassembled WGS sequence"/>
</dbReference>
<dbReference type="EMBL" id="BRYB01002554">
    <property type="protein sequence ID" value="GMI21687.1"/>
    <property type="molecule type" value="Genomic_DNA"/>
</dbReference>
<sequence>AVRKLLACAVSDVSNDVRMAAIISLAFVLFRTPKRVPGLVKLLSLSFNTHVRYASCMAVGIAMAGSNDADAIKLLKPMLDDSCDFVRQGALMATAMVKMQHADKAFREKLASLVTEKHQPPLVKMGAILAQGIIDAGGRNVCLSMQSRTGFTKPSNVVGLLLFVQHWYWHPMISCLALSFDPTFTAGLNKDLNFVKKFKIGCNSKPSAFAYPKALTEKKEEEKKRVTTVSLSISAKAKAAADAKKKAKEAKDGAMDVDEGAKKDEKEDKDEKMDVEGEEEKKEGDDDKK</sequence>
<keyword evidence="6" id="KW-1185">Reference proteome</keyword>
<dbReference type="InterPro" id="IPR016024">
    <property type="entry name" value="ARM-type_fold"/>
</dbReference>
<dbReference type="InterPro" id="IPR011989">
    <property type="entry name" value="ARM-like"/>
</dbReference>
<proteinExistence type="predicted"/>
<dbReference type="Pfam" id="PF18004">
    <property type="entry name" value="RPN2_C"/>
    <property type="match status" value="1"/>
</dbReference>
<accession>A0ABQ6M8S5</accession>
<evidence type="ECO:0000256" key="1">
    <source>
        <dbReference type="ARBA" id="ARBA00022737"/>
    </source>
</evidence>
<name>A0ABQ6M8S5_9STRA</name>
<comment type="caution">
    <text evidence="5">The sequence shown here is derived from an EMBL/GenBank/DDBJ whole genome shotgun (WGS) entry which is preliminary data.</text>
</comment>
<evidence type="ECO:0000256" key="3">
    <source>
        <dbReference type="SAM" id="MobiDB-lite"/>
    </source>
</evidence>
<feature type="region of interest" description="Disordered" evidence="3">
    <location>
        <begin position="242"/>
        <end position="289"/>
    </location>
</feature>
<reference evidence="5 6" key="1">
    <citation type="journal article" date="2023" name="Commun. Biol.">
        <title>Genome analysis of Parmales, the sister group of diatoms, reveals the evolutionary specialization of diatoms from phago-mixotrophs to photoautotrophs.</title>
        <authorList>
            <person name="Ban H."/>
            <person name="Sato S."/>
            <person name="Yoshikawa S."/>
            <person name="Yamada K."/>
            <person name="Nakamura Y."/>
            <person name="Ichinomiya M."/>
            <person name="Sato N."/>
            <person name="Blanc-Mathieu R."/>
            <person name="Endo H."/>
            <person name="Kuwata A."/>
            <person name="Ogata H."/>
        </authorList>
    </citation>
    <scope>NUCLEOTIDE SEQUENCE [LARGE SCALE GENOMIC DNA]</scope>
</reference>
<evidence type="ECO:0000313" key="5">
    <source>
        <dbReference type="EMBL" id="GMI21687.1"/>
    </source>
</evidence>
<organism evidence="5 6">
    <name type="scientific">Tetraparma gracilis</name>
    <dbReference type="NCBI Taxonomy" id="2962635"/>
    <lineage>
        <taxon>Eukaryota</taxon>
        <taxon>Sar</taxon>
        <taxon>Stramenopiles</taxon>
        <taxon>Ochrophyta</taxon>
        <taxon>Bolidophyceae</taxon>
        <taxon>Parmales</taxon>
        <taxon>Triparmaceae</taxon>
        <taxon>Tetraparma</taxon>
    </lineage>
</organism>
<dbReference type="PANTHER" id="PTHR10943">
    <property type="entry name" value="26S PROTEASOME NON-ATPASE REGULATORY SUBUNIT"/>
    <property type="match status" value="1"/>
</dbReference>
<feature type="domain" description="26S proteasome regulatory subunit RPN2 C-terminal" evidence="4">
    <location>
        <begin position="185"/>
        <end position="283"/>
    </location>
</feature>
<dbReference type="InterPro" id="IPR040623">
    <property type="entry name" value="RPN2_C"/>
</dbReference>
<dbReference type="Gene3D" id="1.25.10.10">
    <property type="entry name" value="Leucine-rich Repeat Variant"/>
    <property type="match status" value="1"/>
</dbReference>
<gene>
    <name evidence="5" type="ORF">TeGR_g10015</name>
</gene>
<feature type="non-terminal residue" evidence="5">
    <location>
        <position position="1"/>
    </location>
</feature>
<keyword evidence="1" id="KW-0677">Repeat</keyword>
<protein>
    <recommendedName>
        <fullName evidence="4">26S proteasome regulatory subunit RPN2 C-terminal domain-containing protein</fullName>
    </recommendedName>
</protein>
<dbReference type="SUPFAM" id="SSF48371">
    <property type="entry name" value="ARM repeat"/>
    <property type="match status" value="1"/>
</dbReference>
<dbReference type="PANTHER" id="PTHR10943:SF2">
    <property type="entry name" value="26S PROTEASOME NON-ATPASE REGULATORY SUBUNIT 1"/>
    <property type="match status" value="1"/>
</dbReference>
<keyword evidence="2" id="KW-0647">Proteasome</keyword>
<evidence type="ECO:0000313" key="6">
    <source>
        <dbReference type="Proteomes" id="UP001165060"/>
    </source>
</evidence>